<dbReference type="STRING" id="526222.Desal_2669"/>
<dbReference type="Pfam" id="PF06050">
    <property type="entry name" value="HGD-D"/>
    <property type="match status" value="1"/>
</dbReference>
<evidence type="ECO:0000313" key="2">
    <source>
        <dbReference type="EMBL" id="ACS80723.1"/>
    </source>
</evidence>
<dbReference type="PANTHER" id="PTHR30548:SF6">
    <property type="entry name" value="DEHYDRATASE SUBUNIT YJIM-RELATED"/>
    <property type="match status" value="1"/>
</dbReference>
<name>C6BYW6_MARSD</name>
<reference evidence="2 3" key="1">
    <citation type="submission" date="2009-06" db="EMBL/GenBank/DDBJ databases">
        <title>Complete sequence of Desulfovibrio salexigens DSM 2638.</title>
        <authorList>
            <consortium name="US DOE Joint Genome Institute"/>
            <person name="Lucas S."/>
            <person name="Copeland A."/>
            <person name="Lapidus A."/>
            <person name="Glavina del Rio T."/>
            <person name="Tice H."/>
            <person name="Bruce D."/>
            <person name="Goodwin L."/>
            <person name="Pitluck S."/>
            <person name="Munk A.C."/>
            <person name="Brettin T."/>
            <person name="Detter J.C."/>
            <person name="Han C."/>
            <person name="Tapia R."/>
            <person name="Larimer F."/>
            <person name="Land M."/>
            <person name="Hauser L."/>
            <person name="Kyrpides N."/>
            <person name="Anderson I."/>
            <person name="Wall J.D."/>
            <person name="Arkin A.P."/>
            <person name="Dehal P."/>
            <person name="Chivian D."/>
            <person name="Giles B."/>
            <person name="Hazen T.C."/>
        </authorList>
    </citation>
    <scope>NUCLEOTIDE SEQUENCE [LARGE SCALE GENOMIC DNA]</scope>
    <source>
        <strain evidence="3">ATCC 14822 / DSM 2638 / NCIMB 8403 / VKM B-1763</strain>
    </source>
</reference>
<dbReference type="AlphaFoldDB" id="C6BYW6"/>
<comment type="similarity">
    <text evidence="1">Belongs to the FldB/FldC dehydratase alpha/beta subunit family.</text>
</comment>
<dbReference type="Proteomes" id="UP000002601">
    <property type="component" value="Chromosome"/>
</dbReference>
<keyword evidence="3" id="KW-1185">Reference proteome</keyword>
<dbReference type="InterPro" id="IPR047678">
    <property type="entry name" value="YjiM-like"/>
</dbReference>
<dbReference type="Gene3D" id="1.20.1270.370">
    <property type="match status" value="1"/>
</dbReference>
<dbReference type="NCBIfam" id="NF040772">
    <property type="entry name" value="double_cubane"/>
    <property type="match status" value="1"/>
</dbReference>
<sequence length="394" mass="44353">MVPHINEQSFTFKKDVAVNLKPFISFSEYSLAELEDWKDQGKKVAGVYCIYAPDELIRAAGVAPVSLCGKKQAPIKEAERELPASLCPLIKSSYGYAATDTCPFFGFSDIIVAETTCDGKKKMYELMKAIKPLHLMQLPHTQKGEAPFQYWLASLHELEDFLVKYSGVEVTEEALHAEIVLQNKIRKELYELLVLCADRRSPLTARDMLAVQESKSFAVHPENYLQKLQTLRTEVDEYLNRPNLPEKKGVRIMLTGCPVGKGSEKAITITEELGAHVVCMENCSGLKGLTLQVDETGNPYEAIARRYLQVPCSCMSPNPGRLDSIKEMVKTFEIDAIIDLTWLGCHTYNAESTVLRNFVEDEIGLPFLHIETDYSESDIEQLRTRIEAFVELAE</sequence>
<evidence type="ECO:0000313" key="3">
    <source>
        <dbReference type="Proteomes" id="UP000002601"/>
    </source>
</evidence>
<gene>
    <name evidence="2" type="ordered locus">Desal_2669</name>
</gene>
<protein>
    <submittedName>
        <fullName evidence="2">2-hydroxyglutaryl-CoA dehydratase D-component</fullName>
    </submittedName>
</protein>
<proteinExistence type="inferred from homology"/>
<dbReference type="HOGENOM" id="CLU_053697_1_1_7"/>
<dbReference type="Gene3D" id="3.40.50.11890">
    <property type="match status" value="1"/>
</dbReference>
<dbReference type="Gene3D" id="3.40.50.11900">
    <property type="match status" value="1"/>
</dbReference>
<organism evidence="2 3">
    <name type="scientific">Maridesulfovibrio salexigens (strain ATCC 14822 / DSM 2638 / NCIMB 8403 / VKM B-1763)</name>
    <name type="common">Desulfovibrio salexigens</name>
    <dbReference type="NCBI Taxonomy" id="526222"/>
    <lineage>
        <taxon>Bacteria</taxon>
        <taxon>Pseudomonadati</taxon>
        <taxon>Thermodesulfobacteriota</taxon>
        <taxon>Desulfovibrionia</taxon>
        <taxon>Desulfovibrionales</taxon>
        <taxon>Desulfovibrionaceae</taxon>
        <taxon>Maridesulfovibrio</taxon>
    </lineage>
</organism>
<evidence type="ECO:0000256" key="1">
    <source>
        <dbReference type="ARBA" id="ARBA00005806"/>
    </source>
</evidence>
<dbReference type="KEGG" id="dsa:Desal_2669"/>
<dbReference type="InterPro" id="IPR010327">
    <property type="entry name" value="FldB/FldC_alpha/beta"/>
</dbReference>
<accession>C6BYW6</accession>
<dbReference type="PANTHER" id="PTHR30548">
    <property type="entry name" value="2-HYDROXYGLUTARYL-COA DEHYDRATASE, D-COMPONENT-RELATED"/>
    <property type="match status" value="1"/>
</dbReference>
<dbReference type="eggNOG" id="COG1775">
    <property type="taxonomic scope" value="Bacteria"/>
</dbReference>
<dbReference type="EMBL" id="CP001649">
    <property type="protein sequence ID" value="ACS80723.1"/>
    <property type="molecule type" value="Genomic_DNA"/>
</dbReference>